<evidence type="ECO:0000313" key="3">
    <source>
        <dbReference type="Proteomes" id="UP000095558"/>
    </source>
</evidence>
<dbReference type="RefSeq" id="WP_055277450.1">
    <property type="nucleotide sequence ID" value="NZ_CYZV01000032.1"/>
</dbReference>
<protein>
    <submittedName>
        <fullName evidence="2">Predicted membrane protein</fullName>
    </submittedName>
</protein>
<proteinExistence type="predicted"/>
<keyword evidence="1" id="KW-0472">Membrane</keyword>
<dbReference type="PANTHER" id="PTHR40078">
    <property type="entry name" value="INTEGRAL MEMBRANE PROTEIN-RELATED"/>
    <property type="match status" value="1"/>
</dbReference>
<dbReference type="PANTHER" id="PTHR40078:SF1">
    <property type="entry name" value="INTEGRAL MEMBRANE PROTEIN"/>
    <property type="match status" value="1"/>
</dbReference>
<dbReference type="OrthoDB" id="87655at2"/>
<dbReference type="AlphaFoldDB" id="A0A174G8E2"/>
<dbReference type="Pfam" id="PF19700">
    <property type="entry name" value="DUF6198"/>
    <property type="match status" value="1"/>
</dbReference>
<keyword evidence="1" id="KW-0812">Transmembrane</keyword>
<name>A0A174G8E2_9CLOT</name>
<sequence length="205" mass="22100">MKNANRIAIYICGIFLLALGGVLAIKSNLGASPVSSLPLSISKVTSISLGRAAAILFIIYVGIQILILRRDFKIVQLLQIMNFFNAIININIDSFYIRIVICILSFFITAFGVTFTITANIVPVAPDGLAQVISKKAKIEFGKAKIYFDCVVVALSVGILLINNKGLDGLGIGTVLSALLVGRIVAYINKNLKHKIENICFVEAA</sequence>
<dbReference type="InterPro" id="IPR038750">
    <property type="entry name" value="YczE/YyaS-like"/>
</dbReference>
<evidence type="ECO:0000256" key="1">
    <source>
        <dbReference type="SAM" id="Phobius"/>
    </source>
</evidence>
<evidence type="ECO:0000313" key="2">
    <source>
        <dbReference type="EMBL" id="CUO58251.1"/>
    </source>
</evidence>
<feature type="transmembrane region" description="Helical" evidence="1">
    <location>
        <begin position="169"/>
        <end position="188"/>
    </location>
</feature>
<accession>A0A174G8E2</accession>
<organism evidence="2 3">
    <name type="scientific">Clostridium disporicum</name>
    <dbReference type="NCBI Taxonomy" id="84024"/>
    <lineage>
        <taxon>Bacteria</taxon>
        <taxon>Bacillati</taxon>
        <taxon>Bacillota</taxon>
        <taxon>Clostridia</taxon>
        <taxon>Eubacteriales</taxon>
        <taxon>Clostridiaceae</taxon>
        <taxon>Clostridium</taxon>
    </lineage>
</organism>
<keyword evidence="1" id="KW-1133">Transmembrane helix</keyword>
<feature type="transmembrane region" description="Helical" evidence="1">
    <location>
        <begin position="98"/>
        <end position="125"/>
    </location>
</feature>
<dbReference type="EMBL" id="CYZV01000032">
    <property type="protein sequence ID" value="CUO58251.1"/>
    <property type="molecule type" value="Genomic_DNA"/>
</dbReference>
<reference evidence="2 3" key="1">
    <citation type="submission" date="2015-09" db="EMBL/GenBank/DDBJ databases">
        <authorList>
            <consortium name="Pathogen Informatics"/>
        </authorList>
    </citation>
    <scope>NUCLEOTIDE SEQUENCE [LARGE SCALE GENOMIC DNA]</scope>
    <source>
        <strain evidence="2 3">2789STDY5834855</strain>
    </source>
</reference>
<dbReference type="Proteomes" id="UP000095558">
    <property type="component" value="Unassembled WGS sequence"/>
</dbReference>
<feature type="transmembrane region" description="Helical" evidence="1">
    <location>
        <begin position="48"/>
        <end position="67"/>
    </location>
</feature>
<gene>
    <name evidence="2" type="ORF">ERS852470_02760</name>
</gene>